<proteinExistence type="predicted"/>
<protein>
    <submittedName>
        <fullName evidence="5">LacI family transcription regulator</fullName>
    </submittedName>
</protein>
<evidence type="ECO:0000313" key="6">
    <source>
        <dbReference type="Proteomes" id="UP000018852"/>
    </source>
</evidence>
<dbReference type="SUPFAM" id="SSF47413">
    <property type="entry name" value="lambda repressor-like DNA-binding domains"/>
    <property type="match status" value="1"/>
</dbReference>
<reference evidence="5 6" key="1">
    <citation type="submission" date="2013-12" db="EMBL/GenBank/DDBJ databases">
        <title>A Varibaculum cambriense genome reconstructed from a premature infant gut community with otherwise low bacterial novelty that shifts toward anaerobic metabolism during the third week of life.</title>
        <authorList>
            <person name="Brown C.T."/>
            <person name="Sharon I."/>
            <person name="Thomas B.C."/>
            <person name="Castelle C.J."/>
            <person name="Morowitz M.J."/>
            <person name="Banfield J.F."/>
        </authorList>
    </citation>
    <scope>NUCLEOTIDE SEQUENCE [LARGE SCALE GENOMIC DNA]</scope>
    <source>
        <strain evidence="6">DORA_12</strain>
    </source>
</reference>
<dbReference type="Pfam" id="PF13377">
    <property type="entry name" value="Peripla_BP_3"/>
    <property type="match status" value="1"/>
</dbReference>
<accession>W1VRT9</accession>
<dbReference type="Gene3D" id="1.10.260.40">
    <property type="entry name" value="lambda repressor-like DNA-binding domains"/>
    <property type="match status" value="1"/>
</dbReference>
<dbReference type="AlphaFoldDB" id="W1VRT9"/>
<dbReference type="GO" id="GO:0003700">
    <property type="term" value="F:DNA-binding transcription factor activity"/>
    <property type="evidence" value="ECO:0007669"/>
    <property type="project" value="TreeGrafter"/>
</dbReference>
<dbReference type="InterPro" id="IPR046335">
    <property type="entry name" value="LacI/GalR-like_sensor"/>
</dbReference>
<dbReference type="PROSITE" id="PS50932">
    <property type="entry name" value="HTH_LACI_2"/>
    <property type="match status" value="1"/>
</dbReference>
<dbReference type="CDD" id="cd01392">
    <property type="entry name" value="HTH_LacI"/>
    <property type="match status" value="1"/>
</dbReference>
<evidence type="ECO:0000259" key="4">
    <source>
        <dbReference type="PROSITE" id="PS50932"/>
    </source>
</evidence>
<dbReference type="PANTHER" id="PTHR30146:SF109">
    <property type="entry name" value="HTH-TYPE TRANSCRIPTIONAL REGULATOR GALS"/>
    <property type="match status" value="1"/>
</dbReference>
<keyword evidence="2" id="KW-0238">DNA-binding</keyword>
<feature type="non-terminal residue" evidence="5">
    <location>
        <position position="359"/>
    </location>
</feature>
<evidence type="ECO:0000256" key="2">
    <source>
        <dbReference type="ARBA" id="ARBA00023125"/>
    </source>
</evidence>
<dbReference type="PANTHER" id="PTHR30146">
    <property type="entry name" value="LACI-RELATED TRANSCRIPTIONAL REPRESSOR"/>
    <property type="match status" value="1"/>
</dbReference>
<name>W1VRT9_9ACTO</name>
<keyword evidence="1" id="KW-0805">Transcription regulation</keyword>
<dbReference type="SMART" id="SM00354">
    <property type="entry name" value="HTH_LACI"/>
    <property type="match status" value="1"/>
</dbReference>
<evidence type="ECO:0000256" key="3">
    <source>
        <dbReference type="ARBA" id="ARBA00023163"/>
    </source>
</evidence>
<dbReference type="CDD" id="cd06267">
    <property type="entry name" value="PBP1_LacI_sugar_binding-like"/>
    <property type="match status" value="1"/>
</dbReference>
<dbReference type="SUPFAM" id="SSF53822">
    <property type="entry name" value="Periplasmic binding protein-like I"/>
    <property type="match status" value="1"/>
</dbReference>
<dbReference type="Pfam" id="PF00356">
    <property type="entry name" value="LacI"/>
    <property type="match status" value="1"/>
</dbReference>
<organism evidence="5 6">
    <name type="scientific">Actinomyces urogenitalis DORA_12</name>
    <dbReference type="NCBI Taxonomy" id="1403939"/>
    <lineage>
        <taxon>Bacteria</taxon>
        <taxon>Bacillati</taxon>
        <taxon>Actinomycetota</taxon>
        <taxon>Actinomycetes</taxon>
        <taxon>Actinomycetales</taxon>
        <taxon>Actinomycetaceae</taxon>
        <taxon>Actinomyces</taxon>
    </lineage>
</organism>
<dbReference type="EMBL" id="AZLV01000025">
    <property type="protein sequence ID" value="ETJ07515.1"/>
    <property type="molecule type" value="Genomic_DNA"/>
</dbReference>
<dbReference type="Gene3D" id="3.40.50.2300">
    <property type="match status" value="2"/>
</dbReference>
<comment type="caution">
    <text evidence="5">The sequence shown here is derived from an EMBL/GenBank/DDBJ whole genome shotgun (WGS) entry which is preliminary data.</text>
</comment>
<dbReference type="InterPro" id="IPR010982">
    <property type="entry name" value="Lambda_DNA-bd_dom_sf"/>
</dbReference>
<keyword evidence="3" id="KW-0804">Transcription</keyword>
<dbReference type="InterPro" id="IPR000843">
    <property type="entry name" value="HTH_LacI"/>
</dbReference>
<gene>
    <name evidence="5" type="ORF">Q605_AUC00025G0001</name>
</gene>
<sequence>MAKTMVAMHREVRAVSRPRRSVTIATVAQRAGRSISTVSAALNNASGVADSTREEILKVAEELGYEVDPRARLMRAAHTGIIGVSYFPGQAFQAELVDGLYQAAERHGHGLGLAASTPRHSEVEGIRALVRDRCEAIIVVDSRVPYEDLRSAAGDVPLLVLCRQGLTDDVDAVRSADEAAVAELVEHVLSSGRTDLVYVDGGAASSAELRADGYRRAMQVHGLAERIVPGGDGEEDGIRAVAELAERDELPQALVLYNDHAALGALLELRRRGITVPQQVAVAGFDDVALTALSAVDLTTVHQDVDAIADVAVRHLVERLGCEDPGRDLPVPDGVQRHDQPGGGVLFTVPASLVVRGST</sequence>
<dbReference type="GO" id="GO:0000976">
    <property type="term" value="F:transcription cis-regulatory region binding"/>
    <property type="evidence" value="ECO:0007669"/>
    <property type="project" value="TreeGrafter"/>
</dbReference>
<evidence type="ECO:0000256" key="1">
    <source>
        <dbReference type="ARBA" id="ARBA00023015"/>
    </source>
</evidence>
<dbReference type="Proteomes" id="UP000018852">
    <property type="component" value="Unassembled WGS sequence"/>
</dbReference>
<dbReference type="InterPro" id="IPR028082">
    <property type="entry name" value="Peripla_BP_I"/>
</dbReference>
<feature type="domain" description="HTH lacI-type" evidence="4">
    <location>
        <begin position="22"/>
        <end position="76"/>
    </location>
</feature>
<evidence type="ECO:0000313" key="5">
    <source>
        <dbReference type="EMBL" id="ETJ07515.1"/>
    </source>
</evidence>